<evidence type="ECO:0000256" key="1">
    <source>
        <dbReference type="SAM" id="MobiDB-lite"/>
    </source>
</evidence>
<dbReference type="SUPFAM" id="SSF57997">
    <property type="entry name" value="Tropomyosin"/>
    <property type="match status" value="1"/>
</dbReference>
<feature type="region of interest" description="Disordered" evidence="1">
    <location>
        <begin position="933"/>
        <end position="963"/>
    </location>
</feature>
<dbReference type="Proteomes" id="UP000371041">
    <property type="component" value="Chromosome"/>
</dbReference>
<dbReference type="PANTHER" id="PTHR34203:SF15">
    <property type="entry name" value="SLL1173 PROTEIN"/>
    <property type="match status" value="1"/>
</dbReference>
<dbReference type="AlphaFoldDB" id="A0A5Q3QFG7"/>
<feature type="region of interest" description="Disordered" evidence="1">
    <location>
        <begin position="1"/>
        <end position="28"/>
    </location>
</feature>
<dbReference type="InterPro" id="IPR029063">
    <property type="entry name" value="SAM-dependent_MTases_sf"/>
</dbReference>
<dbReference type="GO" id="GO:0008168">
    <property type="term" value="F:methyltransferase activity"/>
    <property type="evidence" value="ECO:0007669"/>
    <property type="project" value="UniProtKB-KW"/>
</dbReference>
<dbReference type="InterPro" id="IPR006342">
    <property type="entry name" value="FkbM_mtfrase"/>
</dbReference>
<feature type="domain" description="Methyltransferase FkbM" evidence="2">
    <location>
        <begin position="1040"/>
        <end position="1208"/>
    </location>
</feature>
<keyword evidence="3" id="KW-0489">Methyltransferase</keyword>
<name>A0A5Q3QFG7_9PSEU</name>
<sequence length="1249" mass="133033">METLDDPAPPAPHGESFGSDTQHEPFWPVDVPESVPAGPELVACTVAGSTQLPATEVLRRSFQRQHPSARFVVLVTDPMLAADAPPGLSVLTPGEIGVDTVELARLAMACTSTQLAAVLRPRLLRHLLGQGTVVVHLGTSVEVFGPLDAVVSAATSERPLALVPRVLRPLPSDGLRPAPGDLAAEGTFEPDLFAVGPGAEGFLDVWAEQVCLAPGVAATFLDGAPALVDHQVVRDPGMSLSVWNAAHRELHTVASGAQDAVSMDQYLVDGQPLRTVHFTGFQPQRPWLLSADFADRPRLLLSENPHLARLCATYRNALIEAGDTGRIADRYESLPDGPTIPAPLRAAYAKAWADTERSGEPCPPSPFEPGSDARATFLRWASEAPDARHRQAGLSRWTAAVWESDPVLRRDFPDPLGGDAASFRDWCADVGVGSGRVPPESVGTATDTTTALVDQLGVAVLGAGRIAELVRSAVGTSGLPTADAPHYPVVVRCDPTVPVPAGRYLIDVRTDAMPSPEAAETWVLSQASRTAARAHGDSTVRVVPLPVADHGPVGLASRKGIRAGLEMDDQFVVATFVDHTDERRGNVLAAVNAFLAAFPEREDVRLVVAVSGAARASEAAERLRLATVTDPRIHLVDDRADTTNPSRSALLAADCVLSLHRADDGGDGDALTLATVASRGIPVIAAEHGAAAELLGPQGATLIACRSGSEPDVGTAAVTLTALAGDVAALAEAGRAARDHLLTEHTAARAGQRLRERVESAYRTWRNKWAKDRAGHADDPLHPLLVARHALHRPPDVGAGGRNAMAPAMRKAVFRVLGHYDQHLREILRSLLDGVEQTSTELLRRQSALDGGDLDVDGLRRDLARVEQRLDQLDARHADADDGLVRTRADVAEQDRRLRELESSGAGADPRVDALTERIDRLTSAVERTLDRVDAVERRQSDDERAREHQSEAGVRAASQDANHALQRTDVLQRILLREHERTTGGSDGTSTPVLCDAGLLRLPSQDSMMLPWLSSHSTWDAEVSTLIDSLLEPDGVFLDVGSYVGYQSVRVLSRLGTSGAVVAVEPCPESRALLNHNVEMNVPAAVAERLVVLDAAAWDGPGELLAESSLAGGVDARSPDDDHSGEAVPVRAVRLDKEWDRLDAVTGLSLSVVHVDVGGRVHRVLGGLVRLLRKEKPSIVCTFTPSAVYALGDDPAAALREFGTWGYDLVPVGRSNPVGADELLAAMDSAGSTSVKLWLRPKGRPEDQ</sequence>
<dbReference type="NCBIfam" id="TIGR01444">
    <property type="entry name" value="fkbM_fam"/>
    <property type="match status" value="1"/>
</dbReference>
<dbReference type="KEGG" id="sace:GIY23_07410"/>
<dbReference type="Gene3D" id="3.40.50.150">
    <property type="entry name" value="Vaccinia Virus protein VP39"/>
    <property type="match status" value="1"/>
</dbReference>
<dbReference type="Gene3D" id="3.40.50.2000">
    <property type="entry name" value="Glycogen Phosphorylase B"/>
    <property type="match status" value="1"/>
</dbReference>
<evidence type="ECO:0000259" key="2">
    <source>
        <dbReference type="Pfam" id="PF05050"/>
    </source>
</evidence>
<organism evidence="3 4">
    <name type="scientific">Allosaccharopolyspora coralli</name>
    <dbReference type="NCBI Taxonomy" id="2665642"/>
    <lineage>
        <taxon>Bacteria</taxon>
        <taxon>Bacillati</taxon>
        <taxon>Actinomycetota</taxon>
        <taxon>Actinomycetes</taxon>
        <taxon>Pseudonocardiales</taxon>
        <taxon>Pseudonocardiaceae</taxon>
        <taxon>Allosaccharopolyspora</taxon>
    </lineage>
</organism>
<accession>A0A5Q3QFG7</accession>
<dbReference type="Pfam" id="PF05050">
    <property type="entry name" value="Methyltransf_21"/>
    <property type="match status" value="1"/>
</dbReference>
<reference evidence="4" key="1">
    <citation type="submission" date="2019-11" db="EMBL/GenBank/DDBJ databases">
        <title>The complete genome sequence of Saccharopolyspora sp. E2A.</title>
        <authorList>
            <person name="Zhang G."/>
        </authorList>
    </citation>
    <scope>NUCLEOTIDE SEQUENCE [LARGE SCALE GENOMIC DNA]</scope>
    <source>
        <strain evidence="4">E2A</strain>
    </source>
</reference>
<dbReference type="EMBL" id="CP045929">
    <property type="protein sequence ID" value="QGK72116.1"/>
    <property type="molecule type" value="Genomic_DNA"/>
</dbReference>
<evidence type="ECO:0000313" key="3">
    <source>
        <dbReference type="EMBL" id="QGK72116.1"/>
    </source>
</evidence>
<dbReference type="SUPFAM" id="SSF53756">
    <property type="entry name" value="UDP-Glycosyltransferase/glycogen phosphorylase"/>
    <property type="match status" value="1"/>
</dbReference>
<dbReference type="GO" id="GO:0032259">
    <property type="term" value="P:methylation"/>
    <property type="evidence" value="ECO:0007669"/>
    <property type="project" value="UniProtKB-KW"/>
</dbReference>
<dbReference type="SUPFAM" id="SSF53335">
    <property type="entry name" value="S-adenosyl-L-methionine-dependent methyltransferases"/>
    <property type="match status" value="1"/>
</dbReference>
<evidence type="ECO:0000313" key="4">
    <source>
        <dbReference type="Proteomes" id="UP000371041"/>
    </source>
</evidence>
<protein>
    <submittedName>
        <fullName evidence="3">FkbM family methyltransferase</fullName>
    </submittedName>
</protein>
<proteinExistence type="predicted"/>
<dbReference type="InterPro" id="IPR052514">
    <property type="entry name" value="SAM-dependent_MTase"/>
</dbReference>
<keyword evidence="4" id="KW-1185">Reference proteome</keyword>
<feature type="compositionally biased region" description="Basic and acidic residues" evidence="1">
    <location>
        <begin position="933"/>
        <end position="951"/>
    </location>
</feature>
<dbReference type="PANTHER" id="PTHR34203">
    <property type="entry name" value="METHYLTRANSFERASE, FKBM FAMILY PROTEIN"/>
    <property type="match status" value="1"/>
</dbReference>
<keyword evidence="3" id="KW-0808">Transferase</keyword>
<gene>
    <name evidence="3" type="ORF">GIY23_07410</name>
</gene>